<evidence type="ECO:0000313" key="9">
    <source>
        <dbReference type="Proteomes" id="UP000756346"/>
    </source>
</evidence>
<dbReference type="GeneID" id="70180153"/>
<organism evidence="8 9">
    <name type="scientific">Microdochium trichocladiopsis</name>
    <dbReference type="NCBI Taxonomy" id="1682393"/>
    <lineage>
        <taxon>Eukaryota</taxon>
        <taxon>Fungi</taxon>
        <taxon>Dikarya</taxon>
        <taxon>Ascomycota</taxon>
        <taxon>Pezizomycotina</taxon>
        <taxon>Sordariomycetes</taxon>
        <taxon>Xylariomycetidae</taxon>
        <taxon>Xylariales</taxon>
        <taxon>Microdochiaceae</taxon>
        <taxon>Microdochium</taxon>
    </lineage>
</organism>
<evidence type="ECO:0000256" key="5">
    <source>
        <dbReference type="ARBA" id="ARBA00022989"/>
    </source>
</evidence>
<evidence type="ECO:0000256" key="3">
    <source>
        <dbReference type="ARBA" id="ARBA00006757"/>
    </source>
</evidence>
<dbReference type="GO" id="GO:0016020">
    <property type="term" value="C:membrane"/>
    <property type="evidence" value="ECO:0007669"/>
    <property type="project" value="UniProtKB-SubCell"/>
</dbReference>
<evidence type="ECO:0000256" key="2">
    <source>
        <dbReference type="ARBA" id="ARBA00005179"/>
    </source>
</evidence>
<evidence type="ECO:0000313" key="8">
    <source>
        <dbReference type="EMBL" id="KAH7025033.1"/>
    </source>
</evidence>
<evidence type="ECO:0000256" key="6">
    <source>
        <dbReference type="ARBA" id="ARBA00023136"/>
    </source>
</evidence>
<proteinExistence type="inferred from homology"/>
<feature type="transmembrane region" description="Helical" evidence="7">
    <location>
        <begin position="210"/>
        <end position="232"/>
    </location>
</feature>
<protein>
    <submittedName>
        <fullName evidence="8">Uncharacterized protein</fullName>
    </submittedName>
</protein>
<gene>
    <name evidence="8" type="ORF">B0I36DRAFT_251341</name>
</gene>
<dbReference type="AlphaFoldDB" id="A0A9P8Y0K7"/>
<sequence length="291" mass="31465">MGSSDVPPATAPSWLIPVQTALLGAGVVCWDITYILMFLRSRTTKSSGVPLLGLALNVSWEIAYAFVVADTLLERVGFATWLALDGLIVYSLLKHAGDDWRESTGGGRWVARHLGWVLYGMVLVGCVGQAAFVLTFFARPGLVARAVVAGKYGVSAGVNKAGKFWRGREGLDTTELSFWSAGLAQDVFSAASLAQLVARGHSGGTGYLIWFVRFVGSLFGMQLAPGLLWWYWPEAHGFWLSPLAIFMSGFSILCDLAYLFVLRSVRKTEVKLPDGRLVAGDSPESVKVKPA</sequence>
<accession>A0A9P8Y0K7</accession>
<name>A0A9P8Y0K7_9PEZI</name>
<keyword evidence="6 7" id="KW-0472">Membrane</keyword>
<evidence type="ECO:0000256" key="1">
    <source>
        <dbReference type="ARBA" id="ARBA00004141"/>
    </source>
</evidence>
<dbReference type="Pfam" id="PF25129">
    <property type="entry name" value="Pyr4-TMTC"/>
    <property type="match status" value="2"/>
</dbReference>
<dbReference type="PANTHER" id="PTHR42038">
    <property type="match status" value="1"/>
</dbReference>
<dbReference type="Proteomes" id="UP000756346">
    <property type="component" value="Unassembled WGS sequence"/>
</dbReference>
<keyword evidence="4 7" id="KW-0812">Transmembrane</keyword>
<dbReference type="PANTHER" id="PTHR42038:SF2">
    <property type="entry name" value="TERPENE CYCLASE AUSL"/>
    <property type="match status" value="1"/>
</dbReference>
<comment type="caution">
    <text evidence="8">The sequence shown here is derived from an EMBL/GenBank/DDBJ whole genome shotgun (WGS) entry which is preliminary data.</text>
</comment>
<reference evidence="8" key="1">
    <citation type="journal article" date="2021" name="Nat. Commun.">
        <title>Genetic determinants of endophytism in the Arabidopsis root mycobiome.</title>
        <authorList>
            <person name="Mesny F."/>
            <person name="Miyauchi S."/>
            <person name="Thiergart T."/>
            <person name="Pickel B."/>
            <person name="Atanasova L."/>
            <person name="Karlsson M."/>
            <person name="Huettel B."/>
            <person name="Barry K.W."/>
            <person name="Haridas S."/>
            <person name="Chen C."/>
            <person name="Bauer D."/>
            <person name="Andreopoulos W."/>
            <person name="Pangilinan J."/>
            <person name="LaButti K."/>
            <person name="Riley R."/>
            <person name="Lipzen A."/>
            <person name="Clum A."/>
            <person name="Drula E."/>
            <person name="Henrissat B."/>
            <person name="Kohler A."/>
            <person name="Grigoriev I.V."/>
            <person name="Martin F.M."/>
            <person name="Hacquard S."/>
        </authorList>
    </citation>
    <scope>NUCLEOTIDE SEQUENCE</scope>
    <source>
        <strain evidence="8">MPI-CAGE-CH-0230</strain>
    </source>
</reference>
<dbReference type="OrthoDB" id="5294024at2759"/>
<feature type="transmembrane region" description="Helical" evidence="7">
    <location>
        <begin position="114"/>
        <end position="138"/>
    </location>
</feature>
<dbReference type="RefSeq" id="XP_046008581.1">
    <property type="nucleotide sequence ID" value="XM_046150607.1"/>
</dbReference>
<feature type="transmembrane region" description="Helical" evidence="7">
    <location>
        <begin position="20"/>
        <end position="39"/>
    </location>
</feature>
<feature type="transmembrane region" description="Helical" evidence="7">
    <location>
        <begin position="51"/>
        <end position="69"/>
    </location>
</feature>
<dbReference type="EMBL" id="JAGTJQ010000009">
    <property type="protein sequence ID" value="KAH7025033.1"/>
    <property type="molecule type" value="Genomic_DNA"/>
</dbReference>
<dbReference type="InterPro" id="IPR039020">
    <property type="entry name" value="PaxB-like"/>
</dbReference>
<evidence type="ECO:0000256" key="4">
    <source>
        <dbReference type="ARBA" id="ARBA00022692"/>
    </source>
</evidence>
<keyword evidence="9" id="KW-1185">Reference proteome</keyword>
<comment type="pathway">
    <text evidence="2">Secondary metabolite biosynthesis.</text>
</comment>
<comment type="subcellular location">
    <subcellularLocation>
        <location evidence="1">Membrane</location>
        <topology evidence="1">Multi-pass membrane protein</topology>
    </subcellularLocation>
</comment>
<keyword evidence="5 7" id="KW-1133">Transmembrane helix</keyword>
<evidence type="ECO:0000256" key="7">
    <source>
        <dbReference type="SAM" id="Phobius"/>
    </source>
</evidence>
<feature type="transmembrane region" description="Helical" evidence="7">
    <location>
        <begin position="238"/>
        <end position="261"/>
    </location>
</feature>
<dbReference type="GO" id="GO:0016829">
    <property type="term" value="F:lyase activity"/>
    <property type="evidence" value="ECO:0007669"/>
    <property type="project" value="InterPro"/>
</dbReference>
<comment type="similarity">
    <text evidence="3">Belongs to the paxB family.</text>
</comment>